<dbReference type="CDD" id="cd16908">
    <property type="entry name" value="YEATS_Yaf9_like"/>
    <property type="match status" value="1"/>
</dbReference>
<dbReference type="PROSITE" id="PS51037">
    <property type="entry name" value="YEATS"/>
    <property type="match status" value="1"/>
</dbReference>
<dbReference type="PANTHER" id="PTHR47573">
    <property type="entry name" value="PROTEIN AF-9 HOMOLOG"/>
    <property type="match status" value="1"/>
</dbReference>
<dbReference type="PANTHER" id="PTHR47573:SF1">
    <property type="entry name" value="PROTEIN AF-9 HOMOLOG"/>
    <property type="match status" value="1"/>
</dbReference>
<dbReference type="STRING" id="1408657.A0A0W4ZRC7"/>
<keyword evidence="9" id="KW-1185">Reference proteome</keyword>
<dbReference type="InterPro" id="IPR055129">
    <property type="entry name" value="YEATS_dom"/>
</dbReference>
<evidence type="ECO:0000256" key="2">
    <source>
        <dbReference type="ARBA" id="ARBA00023015"/>
    </source>
</evidence>
<comment type="subcellular location">
    <subcellularLocation>
        <location evidence="5">Nucleus</location>
    </subcellularLocation>
</comment>
<dbReference type="GeneID" id="28939993"/>
<comment type="caution">
    <text evidence="8">The sequence shown here is derived from an EMBL/GenBank/DDBJ whole genome shotgun (WGS) entry which is preliminary data.</text>
</comment>
<evidence type="ECO:0000256" key="1">
    <source>
        <dbReference type="ARBA" id="ARBA00022408"/>
    </source>
</evidence>
<dbReference type="InterPro" id="IPR005033">
    <property type="entry name" value="YEATS"/>
</dbReference>
<keyword evidence="2" id="KW-0805">Transcription regulation</keyword>
<reference evidence="9" key="1">
    <citation type="journal article" date="2016" name="Nat. Commun.">
        <title>Genome analysis of three Pneumocystis species reveals adaptation mechanisms to life exclusively in mammalian hosts.</title>
        <authorList>
            <person name="Ma L."/>
            <person name="Chen Z."/>
            <person name="Huang D.W."/>
            <person name="Kutty G."/>
            <person name="Ishihara M."/>
            <person name="Wang H."/>
            <person name="Abouelleil A."/>
            <person name="Bishop L."/>
            <person name="Davey E."/>
            <person name="Deng R."/>
            <person name="Deng X."/>
            <person name="Fan L."/>
            <person name="Fantoni G."/>
            <person name="Fitzgerald M."/>
            <person name="Gogineni E."/>
            <person name="Goldberg J.M."/>
            <person name="Handley G."/>
            <person name="Hu X."/>
            <person name="Huber C."/>
            <person name="Jiao X."/>
            <person name="Jones K."/>
            <person name="Levin J.Z."/>
            <person name="Liu Y."/>
            <person name="Macdonald P."/>
            <person name="Melnikov A."/>
            <person name="Raley C."/>
            <person name="Sassi M."/>
            <person name="Sherman B.T."/>
            <person name="Song X."/>
            <person name="Sykes S."/>
            <person name="Tran B."/>
            <person name="Walsh L."/>
            <person name="Xia Y."/>
            <person name="Yang J."/>
            <person name="Young S."/>
            <person name="Zeng Q."/>
            <person name="Zheng X."/>
            <person name="Stephens R."/>
            <person name="Nusbaum C."/>
            <person name="Birren B.W."/>
            <person name="Azadi P."/>
            <person name="Lempicki R.A."/>
            <person name="Cuomo C.A."/>
            <person name="Kovacs J.A."/>
        </authorList>
    </citation>
    <scope>NUCLEOTIDE SEQUENCE [LARGE SCALE GENOMIC DNA]</scope>
    <source>
        <strain evidence="9">RU7</strain>
    </source>
</reference>
<dbReference type="InterPro" id="IPR038704">
    <property type="entry name" value="YEAST_sf"/>
</dbReference>
<dbReference type="GO" id="GO:0000781">
    <property type="term" value="C:chromosome, telomeric region"/>
    <property type="evidence" value="ECO:0007669"/>
    <property type="project" value="GOC"/>
</dbReference>
<evidence type="ECO:0000259" key="7">
    <source>
        <dbReference type="PROSITE" id="PS51037"/>
    </source>
</evidence>
<feature type="coiled-coil region" evidence="6">
    <location>
        <begin position="186"/>
        <end position="220"/>
    </location>
</feature>
<keyword evidence="4 5" id="KW-0539">Nucleus</keyword>
<evidence type="ECO:0000256" key="5">
    <source>
        <dbReference type="PROSITE-ProRule" id="PRU00376"/>
    </source>
</evidence>
<evidence type="ECO:0000313" key="9">
    <source>
        <dbReference type="Proteomes" id="UP000053447"/>
    </source>
</evidence>
<protein>
    <recommendedName>
        <fullName evidence="1">Protein AF-9 homolog</fullName>
    </recommendedName>
</protein>
<dbReference type="GO" id="GO:0000812">
    <property type="term" value="C:Swr1 complex"/>
    <property type="evidence" value="ECO:0007669"/>
    <property type="project" value="EnsemblFungi"/>
</dbReference>
<keyword evidence="3" id="KW-0804">Transcription</keyword>
<gene>
    <name evidence="8" type="ORF">T551_01475</name>
</gene>
<dbReference type="Pfam" id="PF03366">
    <property type="entry name" value="YEATS"/>
    <property type="match status" value="1"/>
</dbReference>
<dbReference type="GO" id="GO:0006281">
    <property type="term" value="P:DNA repair"/>
    <property type="evidence" value="ECO:0007669"/>
    <property type="project" value="EnsemblFungi"/>
</dbReference>
<keyword evidence="6" id="KW-0175">Coiled coil</keyword>
<dbReference type="EMBL" id="LFWA01000006">
    <property type="protein sequence ID" value="KTW30923.1"/>
    <property type="molecule type" value="Genomic_DNA"/>
</dbReference>
<feature type="domain" description="YEATS" evidence="7">
    <location>
        <begin position="6"/>
        <end position="169"/>
    </location>
</feature>
<dbReference type="Proteomes" id="UP000053447">
    <property type="component" value="Unassembled WGS sequence"/>
</dbReference>
<accession>A0A0W4ZRC7</accession>
<dbReference type="Gene3D" id="2.60.40.1970">
    <property type="entry name" value="YEATS domain"/>
    <property type="match status" value="1"/>
</dbReference>
<name>A0A0W4ZRC7_PNEJ7</name>
<dbReference type="VEuPathDB" id="FungiDB:T551_01475"/>
<dbReference type="GO" id="GO:0031509">
    <property type="term" value="P:subtelomeric heterochromatin formation"/>
    <property type="evidence" value="ECO:0007669"/>
    <property type="project" value="EnsemblFungi"/>
</dbReference>
<dbReference type="GO" id="GO:0006355">
    <property type="term" value="P:regulation of DNA-templated transcription"/>
    <property type="evidence" value="ECO:0007669"/>
    <property type="project" value="InterPro"/>
</dbReference>
<organism evidence="8 9">
    <name type="scientific">Pneumocystis jirovecii (strain RU7)</name>
    <name type="common">Human pneumocystis pneumonia agent</name>
    <dbReference type="NCBI Taxonomy" id="1408657"/>
    <lineage>
        <taxon>Eukaryota</taxon>
        <taxon>Fungi</taxon>
        <taxon>Dikarya</taxon>
        <taxon>Ascomycota</taxon>
        <taxon>Taphrinomycotina</taxon>
        <taxon>Pneumocystomycetes</taxon>
        <taxon>Pneumocystaceae</taxon>
        <taxon>Pneumocystis</taxon>
    </lineage>
</organism>
<evidence type="ECO:0000256" key="3">
    <source>
        <dbReference type="ARBA" id="ARBA00023163"/>
    </source>
</evidence>
<dbReference type="GO" id="GO:0035267">
    <property type="term" value="C:NuA4 histone acetyltransferase complex"/>
    <property type="evidence" value="ECO:0007669"/>
    <property type="project" value="EnsemblFungi"/>
</dbReference>
<dbReference type="RefSeq" id="XP_018229913.1">
    <property type="nucleotide sequence ID" value="XM_018373738.1"/>
</dbReference>
<dbReference type="AlphaFoldDB" id="A0A0W4ZRC7"/>
<evidence type="ECO:0000256" key="4">
    <source>
        <dbReference type="ARBA" id="ARBA00023242"/>
    </source>
</evidence>
<evidence type="ECO:0000256" key="6">
    <source>
        <dbReference type="SAM" id="Coils"/>
    </source>
</evidence>
<dbReference type="OrthoDB" id="16041at2759"/>
<proteinExistence type="predicted"/>
<sequence>MAPTTRVPKCQIIRPIVVGNVAMPLGDRKKPDSDHTHSWTVSVRGVYNEDLSYFIKKVVFKLHDTYPNATRSIKKKVLSREIKIVLAIDQSPFEVSETGWGEFDIAIRIYFVPEAAEKSISLFHHLKLHPYGPNSETIREQGLSVTSYQYDEIIFNEPTEAMYEILTTHSRAVLPLDRTPSNPFSQRTEQEELDRLELALRKVEEMTKEYKDKIIQLEKTSTKNAVT</sequence>
<evidence type="ECO:0000313" key="8">
    <source>
        <dbReference type="EMBL" id="KTW30923.1"/>
    </source>
</evidence>